<protein>
    <submittedName>
        <fullName evidence="1">Uncharacterized protein</fullName>
    </submittedName>
</protein>
<proteinExistence type="predicted"/>
<evidence type="ECO:0000313" key="2">
    <source>
        <dbReference type="Proteomes" id="UP000182444"/>
    </source>
</evidence>
<dbReference type="GeneID" id="94582353"/>
<dbReference type="VEuPathDB" id="FungiDB:YALI1_A08299g"/>
<accession>A0A1D8N431</accession>
<organism evidence="1 2">
    <name type="scientific">Yarrowia lipolytica</name>
    <name type="common">Candida lipolytica</name>
    <dbReference type="NCBI Taxonomy" id="4952"/>
    <lineage>
        <taxon>Eukaryota</taxon>
        <taxon>Fungi</taxon>
        <taxon>Dikarya</taxon>
        <taxon>Ascomycota</taxon>
        <taxon>Saccharomycotina</taxon>
        <taxon>Dipodascomycetes</taxon>
        <taxon>Dipodascales</taxon>
        <taxon>Dipodascales incertae sedis</taxon>
        <taxon>Yarrowia</taxon>
    </lineage>
</organism>
<dbReference type="Proteomes" id="UP000182444">
    <property type="component" value="Chromosome 1A"/>
</dbReference>
<dbReference type="AlphaFoldDB" id="A0A1D8N431"/>
<dbReference type="VEuPathDB" id="FungiDB:YALI0_E07139g"/>
<reference evidence="1 2" key="1">
    <citation type="journal article" date="2016" name="PLoS ONE">
        <title>Sequence Assembly of Yarrowia lipolytica Strain W29/CLIB89 Shows Transposable Element Diversity.</title>
        <authorList>
            <person name="Magnan C."/>
            <person name="Yu J."/>
            <person name="Chang I."/>
            <person name="Jahn E."/>
            <person name="Kanomata Y."/>
            <person name="Wu J."/>
            <person name="Zeller M."/>
            <person name="Oakes M."/>
            <person name="Baldi P."/>
            <person name="Sandmeyer S."/>
        </authorList>
    </citation>
    <scope>NUCLEOTIDE SEQUENCE [LARGE SCALE GENOMIC DNA]</scope>
    <source>
        <strain evidence="2">CLIB89(W29)</strain>
    </source>
</reference>
<evidence type="ECO:0000313" key="1">
    <source>
        <dbReference type="EMBL" id="AOW00406.1"/>
    </source>
</evidence>
<name>A0A1D8N431_YARLL</name>
<sequence>MGTHTLFEKASDFTNIDGDVELELTPGKETHDEDCDCGHKPRRWEGEYDITTSDYGYDYDRRKSSAELKIQVPATKKLREPNDKSSVTKVALAKDIVIPLYSTIDAKGAVTSSGVASSNLIVDILSSESRLIPRTTPPMLHLPKPAVSRPPDLSVLCAGKSSAITVEQLLAKTCLKTEIAEVAQQLLPKLFDLRERESQNQHPIGYSNTFVCSRKVMDHREGTHEKLKGL</sequence>
<dbReference type="RefSeq" id="XP_068137794.1">
    <property type="nucleotide sequence ID" value="XM_068281693.1"/>
</dbReference>
<dbReference type="EMBL" id="CP017553">
    <property type="protein sequence ID" value="AOW00406.1"/>
    <property type="molecule type" value="Genomic_DNA"/>
</dbReference>
<gene>
    <name evidence="1" type="ORF">YALI1_A08299g</name>
</gene>